<protein>
    <submittedName>
        <fullName evidence="2">Uncharacterized protein</fullName>
    </submittedName>
</protein>
<sequence>MGSKNEHVKTKNVFQMKENTYTTTHQKKKTDIDTHTIMYQAKFAGRHTESKMYPAKFAAIDIETIMYQAKFAGGRSRLDLLLPSFLPSREEKKKQERRKQSIYSGAEWHTPHTDRVRTEKKKQERIFCPLRGHAVGRMQYAPTSCRQKMLFPINSQEERIETKMQEQKSRPLGSKGVLHTPHTDRVRIETKKQDRIFCPLRGHAVGRMQYAPTSCRQETLYLINSRKERTETKMQEQKNHPSGSRGVLHTPHMDRVRIETKKQERIFCPLRGHVVGRMQYVPTSCRQETLYPINSQEERTETKMQEQKNHPSDSGAKWHTPHMDRVRTETKKQERIFCPLRGHAVGRMQYAPTSCRQETLFPINSRKERTETEMQEQKNRPLGSRGVLHTPHTDRVRIETKMQEQIFCPLRGHAVGRMQYAPTSCRQETLFPINSWEERTKTKIQEQKNRRLGNCAEWHTPFMRHGERDAVWREAFLEQRARVAIWRDRRLEERSSHARLQLKTFGENSNSYKSSLVALSEQLRDIFAD</sequence>
<feature type="compositionally biased region" description="Basic and acidic residues" evidence="1">
    <location>
        <begin position="230"/>
        <end position="239"/>
    </location>
</feature>
<feature type="compositionally biased region" description="Basic and acidic residues" evidence="1">
    <location>
        <begin position="368"/>
        <end position="379"/>
    </location>
</feature>
<dbReference type="Proteomes" id="UP000034980">
    <property type="component" value="Unassembled WGS sequence"/>
</dbReference>
<evidence type="ECO:0000256" key="1">
    <source>
        <dbReference type="SAM" id="MobiDB-lite"/>
    </source>
</evidence>
<comment type="caution">
    <text evidence="2">The sequence shown here is derived from an EMBL/GenBank/DDBJ whole genome shotgun (WGS) entry which is preliminary data.</text>
</comment>
<reference evidence="2 3" key="1">
    <citation type="submission" date="2013-11" db="EMBL/GenBank/DDBJ databases">
        <title>Single cell genomics of uncultured Tannerella BU063 (oral taxon 286).</title>
        <authorList>
            <person name="Beall C.J."/>
            <person name="Campbell A.G."/>
            <person name="Griffen A.L."/>
            <person name="Podar M."/>
            <person name="Leys E.J."/>
        </authorList>
    </citation>
    <scope>NUCLEOTIDE SEQUENCE [LARGE SCALE GENOMIC DNA]</scope>
    <source>
        <strain evidence="2">Cell 8/11</strain>
    </source>
</reference>
<feature type="compositionally biased region" description="Basic and acidic residues" evidence="1">
    <location>
        <begin position="298"/>
        <end position="311"/>
    </location>
</feature>
<feature type="region of interest" description="Disordered" evidence="1">
    <location>
        <begin position="298"/>
        <end position="320"/>
    </location>
</feature>
<proteinExistence type="predicted"/>
<feature type="region of interest" description="Disordered" evidence="1">
    <location>
        <begin position="368"/>
        <end position="389"/>
    </location>
</feature>
<feature type="compositionally biased region" description="Basic and acidic residues" evidence="1">
    <location>
        <begin position="109"/>
        <end position="120"/>
    </location>
</feature>
<dbReference type="EMBL" id="AYYF01001129">
    <property type="protein sequence ID" value="ETK12496.1"/>
    <property type="molecule type" value="Genomic_DNA"/>
</dbReference>
<accession>W2D136</accession>
<evidence type="ECO:0000313" key="2">
    <source>
        <dbReference type="EMBL" id="ETK12496.1"/>
    </source>
</evidence>
<gene>
    <name evidence="2" type="ORF">T235_08945</name>
</gene>
<feature type="region of interest" description="Disordered" evidence="1">
    <location>
        <begin position="230"/>
        <end position="249"/>
    </location>
</feature>
<organism evidence="2 3">
    <name type="scientific">Tannerella sp. oral taxon BU063 isolate Cell 8/11</name>
    <dbReference type="NCBI Taxonomy" id="1411915"/>
    <lineage>
        <taxon>Bacteria</taxon>
        <taxon>Pseudomonadati</taxon>
        <taxon>Bacteroidota</taxon>
        <taxon>Bacteroidia</taxon>
        <taxon>Bacteroidales</taxon>
        <taxon>Tannerellaceae</taxon>
        <taxon>Tannerella</taxon>
    </lineage>
</organism>
<evidence type="ECO:0000313" key="3">
    <source>
        <dbReference type="Proteomes" id="UP000034980"/>
    </source>
</evidence>
<dbReference type="AlphaFoldDB" id="W2D136"/>
<name>W2D136_9BACT</name>
<feature type="region of interest" description="Disordered" evidence="1">
    <location>
        <begin position="90"/>
        <end position="120"/>
    </location>
</feature>
<dbReference type="PATRIC" id="fig|1411915.3.peg.883"/>